<reference evidence="1" key="1">
    <citation type="submission" date="2022-11" db="EMBL/GenBank/DDBJ databases">
        <title>Genome Sequence of Cubamyces cubensis.</title>
        <authorList>
            <person name="Buettner E."/>
        </authorList>
    </citation>
    <scope>NUCLEOTIDE SEQUENCE</scope>
    <source>
        <strain evidence="1">MPL-01</strain>
    </source>
</reference>
<dbReference type="GO" id="GO:0030332">
    <property type="term" value="F:cyclin binding"/>
    <property type="evidence" value="ECO:0007669"/>
    <property type="project" value="TreeGrafter"/>
</dbReference>
<dbReference type="PANTHER" id="PTHR31531:SF2">
    <property type="entry name" value="E3 UBIQUITIN-PROTEIN LIGASE E3D"/>
    <property type="match status" value="1"/>
</dbReference>
<dbReference type="Proteomes" id="UP001215151">
    <property type="component" value="Unassembled WGS sequence"/>
</dbReference>
<dbReference type="AlphaFoldDB" id="A0AAD7U403"/>
<dbReference type="GO" id="GO:0005829">
    <property type="term" value="C:cytosol"/>
    <property type="evidence" value="ECO:0007669"/>
    <property type="project" value="TreeGrafter"/>
</dbReference>
<dbReference type="PANTHER" id="PTHR31531">
    <property type="entry name" value="E3 UBIQUITIN-PROTEIN LIGASE E3D FAMILY MEMBER"/>
    <property type="match status" value="1"/>
</dbReference>
<dbReference type="GO" id="GO:0006513">
    <property type="term" value="P:protein monoubiquitination"/>
    <property type="evidence" value="ECO:0007669"/>
    <property type="project" value="TreeGrafter"/>
</dbReference>
<dbReference type="GO" id="GO:0061630">
    <property type="term" value="F:ubiquitin protein ligase activity"/>
    <property type="evidence" value="ECO:0007669"/>
    <property type="project" value="TreeGrafter"/>
</dbReference>
<evidence type="ECO:0000313" key="2">
    <source>
        <dbReference type="Proteomes" id="UP001215151"/>
    </source>
</evidence>
<dbReference type="GO" id="GO:0000209">
    <property type="term" value="P:protein polyubiquitination"/>
    <property type="evidence" value="ECO:0007669"/>
    <property type="project" value="TreeGrafter"/>
</dbReference>
<dbReference type="EMBL" id="JAPEVG010000001">
    <property type="protein sequence ID" value="KAJ8502200.1"/>
    <property type="molecule type" value="Genomic_DNA"/>
</dbReference>
<sequence>MIYRLAKYAVRPMSANPEPLRLPLSAFIAEDMNEFVHAHATYRFVIFDEEEERPRILVWLFKPSMRLSYTVPTQYVIPKCGTIRAAKVLFKILDTAAAYSDLTSLLKRYPGFPQAEHLYYPRGICRRIGGLLKESNTAYPDNMRTMTGLDVGWLQRA</sequence>
<keyword evidence="2" id="KW-1185">Reference proteome</keyword>
<dbReference type="GO" id="GO:0005634">
    <property type="term" value="C:nucleus"/>
    <property type="evidence" value="ECO:0007669"/>
    <property type="project" value="TreeGrafter"/>
</dbReference>
<dbReference type="GO" id="GO:0043161">
    <property type="term" value="P:proteasome-mediated ubiquitin-dependent protein catabolic process"/>
    <property type="evidence" value="ECO:0007669"/>
    <property type="project" value="TreeGrafter"/>
</dbReference>
<name>A0AAD7U403_9APHY</name>
<evidence type="ECO:0000313" key="1">
    <source>
        <dbReference type="EMBL" id="KAJ8502200.1"/>
    </source>
</evidence>
<dbReference type="Pfam" id="PF09814">
    <property type="entry name" value="HECT_2"/>
    <property type="match status" value="1"/>
</dbReference>
<gene>
    <name evidence="1" type="ORF">ONZ51_g23</name>
</gene>
<proteinExistence type="predicted"/>
<dbReference type="GO" id="GO:0051865">
    <property type="term" value="P:protein autoubiquitination"/>
    <property type="evidence" value="ECO:0007669"/>
    <property type="project" value="TreeGrafter"/>
</dbReference>
<protein>
    <submittedName>
        <fullName evidence="1">Uncharacterized protein</fullName>
    </submittedName>
</protein>
<dbReference type="InterPro" id="IPR019193">
    <property type="entry name" value="UBQ-conj_enz_E2-bd_prot"/>
</dbReference>
<dbReference type="GO" id="GO:0031624">
    <property type="term" value="F:ubiquitin conjugating enzyme binding"/>
    <property type="evidence" value="ECO:0007669"/>
    <property type="project" value="TreeGrafter"/>
</dbReference>
<accession>A0AAD7U403</accession>
<organism evidence="1 2">
    <name type="scientific">Trametes cubensis</name>
    <dbReference type="NCBI Taxonomy" id="1111947"/>
    <lineage>
        <taxon>Eukaryota</taxon>
        <taxon>Fungi</taxon>
        <taxon>Dikarya</taxon>
        <taxon>Basidiomycota</taxon>
        <taxon>Agaricomycotina</taxon>
        <taxon>Agaricomycetes</taxon>
        <taxon>Polyporales</taxon>
        <taxon>Polyporaceae</taxon>
        <taxon>Trametes</taxon>
    </lineage>
</organism>
<dbReference type="GO" id="GO:0000151">
    <property type="term" value="C:ubiquitin ligase complex"/>
    <property type="evidence" value="ECO:0007669"/>
    <property type="project" value="TreeGrafter"/>
</dbReference>
<comment type="caution">
    <text evidence="1">The sequence shown here is derived from an EMBL/GenBank/DDBJ whole genome shotgun (WGS) entry which is preliminary data.</text>
</comment>